<feature type="region of interest" description="Disordered" evidence="1">
    <location>
        <begin position="46"/>
        <end position="75"/>
    </location>
</feature>
<feature type="compositionally biased region" description="Basic residues" evidence="1">
    <location>
        <begin position="98"/>
        <end position="113"/>
    </location>
</feature>
<accession>A0AAP0RC98</accession>
<feature type="region of interest" description="Disordered" evidence="1">
    <location>
        <begin position="87"/>
        <end position="113"/>
    </location>
</feature>
<evidence type="ECO:0000313" key="2">
    <source>
        <dbReference type="EMBL" id="KAK9274063.1"/>
    </source>
</evidence>
<reference evidence="2 3" key="1">
    <citation type="journal article" date="2024" name="Plant J.">
        <title>Genome sequences and population genomics reveal climatic adaptation and genomic divergence between two closely related sweetgum species.</title>
        <authorList>
            <person name="Xu W.Q."/>
            <person name="Ren C.Q."/>
            <person name="Zhang X.Y."/>
            <person name="Comes H.P."/>
            <person name="Liu X.H."/>
            <person name="Li Y.G."/>
            <person name="Kettle C.J."/>
            <person name="Jalonen R."/>
            <person name="Gaisberger H."/>
            <person name="Ma Y.Z."/>
            <person name="Qiu Y.X."/>
        </authorList>
    </citation>
    <scope>NUCLEOTIDE SEQUENCE [LARGE SCALE GENOMIC DNA]</scope>
    <source>
        <strain evidence="2">Hangzhou</strain>
    </source>
</reference>
<dbReference type="AlphaFoldDB" id="A0AAP0RC98"/>
<evidence type="ECO:0000313" key="3">
    <source>
        <dbReference type="Proteomes" id="UP001415857"/>
    </source>
</evidence>
<protein>
    <submittedName>
        <fullName evidence="2">Uncharacterized protein</fullName>
    </submittedName>
</protein>
<dbReference type="EMBL" id="JBBPBK010000012">
    <property type="protein sequence ID" value="KAK9274063.1"/>
    <property type="molecule type" value="Genomic_DNA"/>
</dbReference>
<organism evidence="2 3">
    <name type="scientific">Liquidambar formosana</name>
    <name type="common">Formosan gum</name>
    <dbReference type="NCBI Taxonomy" id="63359"/>
    <lineage>
        <taxon>Eukaryota</taxon>
        <taxon>Viridiplantae</taxon>
        <taxon>Streptophyta</taxon>
        <taxon>Embryophyta</taxon>
        <taxon>Tracheophyta</taxon>
        <taxon>Spermatophyta</taxon>
        <taxon>Magnoliopsida</taxon>
        <taxon>eudicotyledons</taxon>
        <taxon>Gunneridae</taxon>
        <taxon>Pentapetalae</taxon>
        <taxon>Saxifragales</taxon>
        <taxon>Altingiaceae</taxon>
        <taxon>Liquidambar</taxon>
    </lineage>
</organism>
<name>A0AAP0RC98_LIQFO</name>
<sequence length="113" mass="12538">MQSPCLDACKTVTTTSHQPLGFHHNLSSPSTSLTFFSTRISCSKNQNPRKLVNQKRQHRSSNGGGRVKVKGKDNVWSVDNEIAKAAAMAEKEKASDSRRRRRGGRKVRTSGQE</sequence>
<keyword evidence="3" id="KW-1185">Reference proteome</keyword>
<evidence type="ECO:0000256" key="1">
    <source>
        <dbReference type="SAM" id="MobiDB-lite"/>
    </source>
</evidence>
<comment type="caution">
    <text evidence="2">The sequence shown here is derived from an EMBL/GenBank/DDBJ whole genome shotgun (WGS) entry which is preliminary data.</text>
</comment>
<proteinExistence type="predicted"/>
<gene>
    <name evidence="2" type="ORF">L1049_018877</name>
</gene>
<dbReference type="Proteomes" id="UP001415857">
    <property type="component" value="Unassembled WGS sequence"/>
</dbReference>